<dbReference type="EMBL" id="CP000463">
    <property type="protein sequence ID" value="ABJ05832.1"/>
    <property type="molecule type" value="Genomic_DNA"/>
</dbReference>
<dbReference type="eggNOG" id="COG0840">
    <property type="taxonomic scope" value="Bacteria"/>
</dbReference>
<dbReference type="InterPro" id="IPR000727">
    <property type="entry name" value="T_SNARE_dom"/>
</dbReference>
<organism evidence="10">
    <name type="scientific">Rhodopseudomonas palustris (strain BisA53)</name>
    <dbReference type="NCBI Taxonomy" id="316055"/>
    <lineage>
        <taxon>Bacteria</taxon>
        <taxon>Pseudomonadati</taxon>
        <taxon>Pseudomonadota</taxon>
        <taxon>Alphaproteobacteria</taxon>
        <taxon>Hyphomicrobiales</taxon>
        <taxon>Nitrobacteraceae</taxon>
        <taxon>Rhodopseudomonas</taxon>
    </lineage>
</organism>
<dbReference type="PROSITE" id="PS50192">
    <property type="entry name" value="T_SNARE"/>
    <property type="match status" value="1"/>
</dbReference>
<evidence type="ECO:0000259" key="9">
    <source>
        <dbReference type="PROSITE" id="PS50885"/>
    </source>
</evidence>
<evidence type="ECO:0000259" key="7">
    <source>
        <dbReference type="PROSITE" id="PS50111"/>
    </source>
</evidence>
<gene>
    <name evidence="10" type="ordered locus">RPE_1884</name>
</gene>
<feature type="transmembrane region" description="Helical" evidence="6">
    <location>
        <begin position="214"/>
        <end position="236"/>
    </location>
</feature>
<dbReference type="SUPFAM" id="SSF58104">
    <property type="entry name" value="Methyl-accepting chemotaxis protein (MCP) signaling domain"/>
    <property type="match status" value="1"/>
</dbReference>
<evidence type="ECO:0000259" key="8">
    <source>
        <dbReference type="PROSITE" id="PS50192"/>
    </source>
</evidence>
<dbReference type="GO" id="GO:0006935">
    <property type="term" value="P:chemotaxis"/>
    <property type="evidence" value="ECO:0007669"/>
    <property type="project" value="InterPro"/>
</dbReference>
<feature type="domain" description="T-SNARE coiled-coil homology" evidence="8">
    <location>
        <begin position="480"/>
        <end position="542"/>
    </location>
</feature>
<dbReference type="PRINTS" id="PR00260">
    <property type="entry name" value="CHEMTRNSDUCR"/>
</dbReference>
<dbReference type="CDD" id="cd06225">
    <property type="entry name" value="HAMP"/>
    <property type="match status" value="1"/>
</dbReference>
<dbReference type="GO" id="GO:0007165">
    <property type="term" value="P:signal transduction"/>
    <property type="evidence" value="ECO:0007669"/>
    <property type="project" value="UniProtKB-KW"/>
</dbReference>
<feature type="domain" description="Methyl-accepting transducer" evidence="7">
    <location>
        <begin position="321"/>
        <end position="564"/>
    </location>
</feature>
<dbReference type="Gene3D" id="1.10.287.950">
    <property type="entry name" value="Methyl-accepting chemotaxis protein"/>
    <property type="match status" value="1"/>
</dbReference>
<dbReference type="PROSITE" id="PS50111">
    <property type="entry name" value="CHEMOTAXIS_TRANSDUC_2"/>
    <property type="match status" value="1"/>
</dbReference>
<evidence type="ECO:0000256" key="3">
    <source>
        <dbReference type="ARBA" id="ARBA00023224"/>
    </source>
</evidence>
<evidence type="ECO:0000256" key="1">
    <source>
        <dbReference type="ARBA" id="ARBA00004429"/>
    </source>
</evidence>
<dbReference type="InterPro" id="IPR004090">
    <property type="entry name" value="Chemotax_Me-accpt_rcpt"/>
</dbReference>
<evidence type="ECO:0000313" key="10">
    <source>
        <dbReference type="EMBL" id="ABJ05832.1"/>
    </source>
</evidence>
<evidence type="ECO:0000256" key="2">
    <source>
        <dbReference type="ARBA" id="ARBA00022519"/>
    </source>
</evidence>
<dbReference type="HOGENOM" id="CLU_000445_107_27_5"/>
<keyword evidence="6" id="KW-0472">Membrane</keyword>
<comment type="similarity">
    <text evidence="4">Belongs to the methyl-accepting chemotaxis (MCP) protein family.</text>
</comment>
<proteinExistence type="inferred from homology"/>
<dbReference type="PANTHER" id="PTHR32089">
    <property type="entry name" value="METHYL-ACCEPTING CHEMOTAXIS PROTEIN MCPB"/>
    <property type="match status" value="1"/>
</dbReference>
<comment type="subcellular location">
    <subcellularLocation>
        <location evidence="1">Cell inner membrane</location>
        <topology evidence="1">Multi-pass membrane protein</topology>
    </subcellularLocation>
</comment>
<dbReference type="Pfam" id="PF00015">
    <property type="entry name" value="MCPsignal"/>
    <property type="match status" value="1"/>
</dbReference>
<dbReference type="GO" id="GO:0004888">
    <property type="term" value="F:transmembrane signaling receptor activity"/>
    <property type="evidence" value="ECO:0007669"/>
    <property type="project" value="InterPro"/>
</dbReference>
<dbReference type="KEGG" id="rpe:RPE_1884"/>
<keyword evidence="3 5" id="KW-0807">Transducer</keyword>
<feature type="domain" description="HAMP" evidence="9">
    <location>
        <begin position="233"/>
        <end position="286"/>
    </location>
</feature>
<accession>Q07QF2</accession>
<dbReference type="Pfam" id="PF00672">
    <property type="entry name" value="HAMP"/>
    <property type="match status" value="1"/>
</dbReference>
<sequence length="584" mass="61350">MSFIQNLRIGTKLTITSALGILLVGCMIYFQMTGNEEVRVTQEAAVRQEMIALHASEIKSWVRNIRISTRDILVGRTVAETKQAVGSLAVNQAGTLKKISDLENLAQLPGTKQRAARLATLVVSYATAAEQFVAPQDEINMLQAKASLGEAPPDSAARIGRLNDDIDRVRKDMTPASVEIEELITTIGSGAEKSSERSVAAAADALKSVERTSMAIGVATALLLILTAVFSILTIARPTRALSNAMLELAGGNFDVVLPGLGRQDEIGEVAGAVEKFKHNAERRAHDEAEAKTRQDQLAAAVRKADMDKLADSFERAVGEIVHTVSSASTELEASASTLTTTSARSQERTTAVAAASEQATANVQSVASATEEMSSSITEISRQVQDSARIANEAVQQAQKTNHRVGELAKAAARIGDVVELINTIAGQTNLLALNATIEAARAGEAGRGFAVVASEVKALAEQTAKATGEIGQQITGIQAATQESVGAIKEIGDTIAKMSEIASTIASAVEEQGAATQEISRNVQQAAQGTQQVSSNIIDVQHGVSETGSASSQVLSAAQSLSRDSSRLKDEVGKFLDTVRAA</sequence>
<keyword evidence="6" id="KW-0812">Transmembrane</keyword>
<evidence type="ECO:0000256" key="4">
    <source>
        <dbReference type="ARBA" id="ARBA00029447"/>
    </source>
</evidence>
<dbReference type="InterPro" id="IPR003660">
    <property type="entry name" value="HAMP_dom"/>
</dbReference>
<keyword evidence="6" id="KW-1133">Transmembrane helix</keyword>
<dbReference type="STRING" id="316055.RPE_1884"/>
<dbReference type="PANTHER" id="PTHR32089:SF112">
    <property type="entry name" value="LYSOZYME-LIKE PROTEIN-RELATED"/>
    <property type="match status" value="1"/>
</dbReference>
<dbReference type="PROSITE" id="PS50885">
    <property type="entry name" value="HAMP"/>
    <property type="match status" value="1"/>
</dbReference>
<protein>
    <submittedName>
        <fullName evidence="10">Methyl-accepting chemotaxis sensory transducer</fullName>
    </submittedName>
</protein>
<dbReference type="InterPro" id="IPR004089">
    <property type="entry name" value="MCPsignal_dom"/>
</dbReference>
<keyword evidence="2" id="KW-0997">Cell inner membrane</keyword>
<keyword evidence="2" id="KW-1003">Cell membrane</keyword>
<dbReference type="OrthoDB" id="7980437at2"/>
<evidence type="ECO:0000256" key="6">
    <source>
        <dbReference type="SAM" id="Phobius"/>
    </source>
</evidence>
<dbReference type="SMART" id="SM00304">
    <property type="entry name" value="HAMP"/>
    <property type="match status" value="1"/>
</dbReference>
<evidence type="ECO:0000256" key="5">
    <source>
        <dbReference type="PROSITE-ProRule" id="PRU00284"/>
    </source>
</evidence>
<name>Q07QF2_RHOP5</name>
<dbReference type="SMART" id="SM00283">
    <property type="entry name" value="MA"/>
    <property type="match status" value="1"/>
</dbReference>
<reference evidence="10" key="1">
    <citation type="submission" date="2006-09" db="EMBL/GenBank/DDBJ databases">
        <title>Complete sequence of Rhodopseudomonas palustris BisA53.</title>
        <authorList>
            <consortium name="US DOE Joint Genome Institute"/>
            <person name="Copeland A."/>
            <person name="Lucas S."/>
            <person name="Lapidus A."/>
            <person name="Barry K."/>
            <person name="Detter J.C."/>
            <person name="Glavina del Rio T."/>
            <person name="Hammon N."/>
            <person name="Israni S."/>
            <person name="Dalin E."/>
            <person name="Tice H."/>
            <person name="Pitluck S."/>
            <person name="Chain P."/>
            <person name="Malfatti S."/>
            <person name="Shin M."/>
            <person name="Vergez L."/>
            <person name="Schmutz J."/>
            <person name="Larimer F."/>
            <person name="Land M."/>
            <person name="Hauser L."/>
            <person name="Pelletier D.A."/>
            <person name="Kyrpides N."/>
            <person name="Kim E."/>
            <person name="Harwood C.S."/>
            <person name="Oda Y."/>
            <person name="Richardson P."/>
        </authorList>
    </citation>
    <scope>NUCLEOTIDE SEQUENCE [LARGE SCALE GENOMIC DNA]</scope>
    <source>
        <strain evidence="10">BisA53</strain>
    </source>
</reference>
<dbReference type="Gene3D" id="6.10.340.10">
    <property type="match status" value="1"/>
</dbReference>
<feature type="transmembrane region" description="Helical" evidence="6">
    <location>
        <begin position="12"/>
        <end position="32"/>
    </location>
</feature>
<dbReference type="AlphaFoldDB" id="Q07QF2"/>
<dbReference type="GO" id="GO:0005886">
    <property type="term" value="C:plasma membrane"/>
    <property type="evidence" value="ECO:0007669"/>
    <property type="project" value="UniProtKB-SubCell"/>
</dbReference>